<keyword evidence="2" id="KW-0238">DNA-binding</keyword>
<dbReference type="InterPro" id="IPR036388">
    <property type="entry name" value="WH-like_DNA-bd_sf"/>
</dbReference>
<comment type="caution">
    <text evidence="5">The sequence shown here is derived from an EMBL/GenBank/DDBJ whole genome shotgun (WGS) entry which is preliminary data.</text>
</comment>
<accession>A0A0F5FQ20</accession>
<gene>
    <name evidence="5" type="ORF">VE26_04665</name>
</gene>
<dbReference type="Proteomes" id="UP000033649">
    <property type="component" value="Unassembled WGS sequence"/>
</dbReference>
<dbReference type="SMART" id="SM00100">
    <property type="entry name" value="cNMP"/>
    <property type="match status" value="1"/>
</dbReference>
<keyword evidence="3" id="KW-0804">Transcription</keyword>
<dbReference type="GO" id="GO:0003677">
    <property type="term" value="F:DNA binding"/>
    <property type="evidence" value="ECO:0007669"/>
    <property type="project" value="UniProtKB-KW"/>
</dbReference>
<dbReference type="AlphaFoldDB" id="A0A0F5FQ20"/>
<dbReference type="PATRIC" id="fig|429727.3.peg.969"/>
<evidence type="ECO:0000313" key="6">
    <source>
        <dbReference type="Proteomes" id="UP000033649"/>
    </source>
</evidence>
<sequence>MQLRDTLGLDEKRAIIQSARDRLHFSSGEDLVVEGDRPMRCVLVTSGFACRYRLLPSGERQIMAIHLPGDFVDLHSFLLKEMDHSVGALTECTAVGFPHESLLQVTERFPHLTRMLWLMTLIDAAGHREWLIGLGLLSAPQRTARLFCEIYKRLEIVGLARDHEFRFPVTQVAMGDALGISAVHVNRVVQELRQQDLITWERGTVRILDWSRLVATGQFSDRYLHLVREPR</sequence>
<feature type="domain" description="HTH crp-type" evidence="4">
    <location>
        <begin position="137"/>
        <end position="211"/>
    </location>
</feature>
<dbReference type="InterPro" id="IPR018490">
    <property type="entry name" value="cNMP-bd_dom_sf"/>
</dbReference>
<evidence type="ECO:0000313" key="5">
    <source>
        <dbReference type="EMBL" id="KKB10272.1"/>
    </source>
</evidence>
<dbReference type="SUPFAM" id="SSF51206">
    <property type="entry name" value="cAMP-binding domain-like"/>
    <property type="match status" value="1"/>
</dbReference>
<dbReference type="Pfam" id="PF00027">
    <property type="entry name" value="cNMP_binding"/>
    <property type="match status" value="1"/>
</dbReference>
<dbReference type="CDD" id="cd00038">
    <property type="entry name" value="CAP_ED"/>
    <property type="match status" value="1"/>
</dbReference>
<dbReference type="Gene3D" id="1.10.10.10">
    <property type="entry name" value="Winged helix-like DNA-binding domain superfamily/Winged helix DNA-binding domain"/>
    <property type="match status" value="1"/>
</dbReference>
<evidence type="ECO:0000259" key="4">
    <source>
        <dbReference type="PROSITE" id="PS51063"/>
    </source>
</evidence>
<evidence type="ECO:0000256" key="2">
    <source>
        <dbReference type="ARBA" id="ARBA00023125"/>
    </source>
</evidence>
<proteinExistence type="predicted"/>
<name>A0A0F5FQ20_9HYPH</name>
<dbReference type="SMART" id="SM00419">
    <property type="entry name" value="HTH_CRP"/>
    <property type="match status" value="1"/>
</dbReference>
<dbReference type="SUPFAM" id="SSF46785">
    <property type="entry name" value="Winged helix' DNA-binding domain"/>
    <property type="match status" value="1"/>
</dbReference>
<dbReference type="InterPro" id="IPR000595">
    <property type="entry name" value="cNMP-bd_dom"/>
</dbReference>
<evidence type="ECO:0000256" key="3">
    <source>
        <dbReference type="ARBA" id="ARBA00023163"/>
    </source>
</evidence>
<dbReference type="STRING" id="429727.VE26_04665"/>
<dbReference type="Pfam" id="PF13545">
    <property type="entry name" value="HTH_Crp_2"/>
    <property type="match status" value="1"/>
</dbReference>
<dbReference type="Gene3D" id="2.60.120.10">
    <property type="entry name" value="Jelly Rolls"/>
    <property type="match status" value="1"/>
</dbReference>
<organism evidence="5 6">
    <name type="scientific">Devosia chinhatensis</name>
    <dbReference type="NCBI Taxonomy" id="429727"/>
    <lineage>
        <taxon>Bacteria</taxon>
        <taxon>Pseudomonadati</taxon>
        <taxon>Pseudomonadota</taxon>
        <taxon>Alphaproteobacteria</taxon>
        <taxon>Hyphomicrobiales</taxon>
        <taxon>Devosiaceae</taxon>
        <taxon>Devosia</taxon>
    </lineage>
</organism>
<keyword evidence="1" id="KW-0805">Transcription regulation</keyword>
<dbReference type="InterPro" id="IPR036390">
    <property type="entry name" value="WH_DNA-bd_sf"/>
</dbReference>
<dbReference type="EMBL" id="JZEY01000054">
    <property type="protein sequence ID" value="KKB10272.1"/>
    <property type="molecule type" value="Genomic_DNA"/>
</dbReference>
<protein>
    <recommendedName>
        <fullName evidence="4">HTH crp-type domain-containing protein</fullName>
    </recommendedName>
</protein>
<dbReference type="InterPro" id="IPR012318">
    <property type="entry name" value="HTH_CRP"/>
</dbReference>
<keyword evidence="6" id="KW-1185">Reference proteome</keyword>
<dbReference type="GO" id="GO:0006355">
    <property type="term" value="P:regulation of DNA-templated transcription"/>
    <property type="evidence" value="ECO:0007669"/>
    <property type="project" value="InterPro"/>
</dbReference>
<reference evidence="5 6" key="1">
    <citation type="submission" date="2015-03" db="EMBL/GenBank/DDBJ databases">
        <authorList>
            <person name="Hassan Y."/>
            <person name="Lepp D."/>
            <person name="Li X.-Z."/>
            <person name="Zhou T."/>
        </authorList>
    </citation>
    <scope>NUCLEOTIDE SEQUENCE [LARGE SCALE GENOMIC DNA]</scope>
    <source>
        <strain evidence="5 6">IPL18</strain>
    </source>
</reference>
<evidence type="ECO:0000256" key="1">
    <source>
        <dbReference type="ARBA" id="ARBA00023015"/>
    </source>
</evidence>
<dbReference type="InterPro" id="IPR014710">
    <property type="entry name" value="RmlC-like_jellyroll"/>
</dbReference>
<dbReference type="PROSITE" id="PS51063">
    <property type="entry name" value="HTH_CRP_2"/>
    <property type="match status" value="1"/>
</dbReference>